<keyword evidence="1" id="KW-0812">Transmembrane</keyword>
<evidence type="ECO:0000259" key="2">
    <source>
        <dbReference type="Pfam" id="PF04024"/>
    </source>
</evidence>
<evidence type="ECO:0000256" key="1">
    <source>
        <dbReference type="SAM" id="Phobius"/>
    </source>
</evidence>
<feature type="domain" description="Phage shock protein PspC N-terminal" evidence="2">
    <location>
        <begin position="488"/>
        <end position="545"/>
    </location>
</feature>
<proteinExistence type="predicted"/>
<accession>A0A009TAD2</accession>
<comment type="caution">
    <text evidence="3">The sequence shown here is derived from an EMBL/GenBank/DDBJ whole genome shotgun (WGS) entry which is preliminary data.</text>
</comment>
<feature type="transmembrane region" description="Helical" evidence="1">
    <location>
        <begin position="515"/>
        <end position="539"/>
    </location>
</feature>
<dbReference type="EMBL" id="JEXJ01000025">
    <property type="protein sequence ID" value="EXC51465.1"/>
    <property type="molecule type" value="Genomic_DNA"/>
</dbReference>
<keyword evidence="1" id="KW-1133">Transmembrane helix</keyword>
<name>A0A009TAD2_ACIBA</name>
<dbReference type="Pfam" id="PF04024">
    <property type="entry name" value="PspC"/>
    <property type="match status" value="1"/>
</dbReference>
<evidence type="ECO:0000313" key="4">
    <source>
        <dbReference type="Proteomes" id="UP000020735"/>
    </source>
</evidence>
<dbReference type="AlphaFoldDB" id="A0A009TAD2"/>
<dbReference type="Proteomes" id="UP000020735">
    <property type="component" value="Unassembled WGS sequence"/>
</dbReference>
<keyword evidence="1" id="KW-0472">Membrane</keyword>
<dbReference type="PATRIC" id="fig|1310630.3.peg.1851"/>
<protein>
    <submittedName>
        <fullName evidence="3">PspC domain protein</fullName>
    </submittedName>
</protein>
<evidence type="ECO:0000313" key="3">
    <source>
        <dbReference type="EMBL" id="EXC51465.1"/>
    </source>
</evidence>
<gene>
    <name evidence="3" type="ORF">J529_1894</name>
</gene>
<reference evidence="3 4" key="1">
    <citation type="submission" date="2014-02" db="EMBL/GenBank/DDBJ databases">
        <title>Comparative genomics and transcriptomics to identify genetic mechanisms underlying the emergence of carbapenem resistant Acinetobacter baumannii (CRAb).</title>
        <authorList>
            <person name="Harris A.D."/>
            <person name="Johnson K.J."/>
            <person name="George J."/>
            <person name="Shefchek K."/>
            <person name="Daugherty S.C."/>
            <person name="Parankush S."/>
            <person name="Sadzewicz L."/>
            <person name="Tallon L."/>
            <person name="Sengamalay N."/>
            <person name="Hazen T.H."/>
            <person name="Rasko D.A."/>
        </authorList>
    </citation>
    <scope>NUCLEOTIDE SEQUENCE [LARGE SCALE GENOMIC DNA]</scope>
    <source>
        <strain evidence="3 4">99063</strain>
    </source>
</reference>
<dbReference type="InterPro" id="IPR007168">
    <property type="entry name" value="Phageshock_PspC_N"/>
</dbReference>
<dbReference type="RefSeq" id="WP_032068274.1">
    <property type="nucleotide sequence ID" value="NZ_JEXJ01000025.1"/>
</dbReference>
<sequence>MHFIINNPYRILGLTANASSREVAKRVADLETFAEFGKIKKYPLDLVEIVPLTRTVDTIQQAAKDIENDTDKLVYAFFWFAKVDSVDELAIECIENNQVQKAFEIWDQQINKNGNDAKFSWRLNRAVISLFRCQISNFSTENFESALEDLGYLTDDHFQDVQRFVFGENNLKIDREQVNKKISDEIISFVGILEEQPYGEYCIGLLNEFWAFSSSTKDYVETKLFAPCINQIETAIQKSQQLRDDENSSSINQYNGLKEVEDLIYEIDEFSENYKIQNIINEYANEVRRCSLYAYNQIDNRDLAYELIIWAEELPSYGQVAQDIEKNKEELVDLIESDKFEEIYATITEYIKRDLHSIDDARKVLNVFKIELAKVDVHNEMYYTVSSYCVTKILNFLIDEFNEASDRLERDKNLESFYRVAVSVRDVMAQLRNFEKNSEVKERLENNYQSISSQADEANRFLESINRNVSSSHSNDNSTYPSTYREPGFYKSDKDIVFSGALGGLAELWGWNAGFLRILFVVVSLFMSIWPGVIAYIVLNMIMPKRN</sequence>
<organism evidence="3 4">
    <name type="scientific">Acinetobacter baumannii 99063</name>
    <dbReference type="NCBI Taxonomy" id="1310630"/>
    <lineage>
        <taxon>Bacteria</taxon>
        <taxon>Pseudomonadati</taxon>
        <taxon>Pseudomonadota</taxon>
        <taxon>Gammaproteobacteria</taxon>
        <taxon>Moraxellales</taxon>
        <taxon>Moraxellaceae</taxon>
        <taxon>Acinetobacter</taxon>
        <taxon>Acinetobacter calcoaceticus/baumannii complex</taxon>
    </lineage>
</organism>